<organism evidence="3 4">
    <name type="scientific">Streptomyces parvulus</name>
    <dbReference type="NCBI Taxonomy" id="146923"/>
    <lineage>
        <taxon>Bacteria</taxon>
        <taxon>Bacillati</taxon>
        <taxon>Actinomycetota</taxon>
        <taxon>Actinomycetes</taxon>
        <taxon>Kitasatosporales</taxon>
        <taxon>Streptomycetaceae</taxon>
        <taxon>Streptomyces</taxon>
    </lineage>
</organism>
<keyword evidence="1" id="KW-0732">Signal</keyword>
<gene>
    <name evidence="3" type="ORF">DVZ84_36755</name>
</gene>
<dbReference type="Pfam" id="PF12680">
    <property type="entry name" value="SnoaL_2"/>
    <property type="match status" value="1"/>
</dbReference>
<name>A0A369UX29_9ACTN</name>
<dbReference type="AlphaFoldDB" id="A0A369UX29"/>
<accession>A0A369UX29</accession>
<feature type="signal peptide" evidence="1">
    <location>
        <begin position="1"/>
        <end position="21"/>
    </location>
</feature>
<proteinExistence type="predicted"/>
<dbReference type="Proteomes" id="UP000253742">
    <property type="component" value="Unassembled WGS sequence"/>
</dbReference>
<evidence type="ECO:0000313" key="3">
    <source>
        <dbReference type="EMBL" id="RDD84160.1"/>
    </source>
</evidence>
<comment type="caution">
    <text evidence="3">The sequence shown here is derived from an EMBL/GenBank/DDBJ whole genome shotgun (WGS) entry which is preliminary data.</text>
</comment>
<dbReference type="SUPFAM" id="SSF54427">
    <property type="entry name" value="NTF2-like"/>
    <property type="match status" value="1"/>
</dbReference>
<dbReference type="InterPro" id="IPR037401">
    <property type="entry name" value="SnoaL-like"/>
</dbReference>
<dbReference type="InterPro" id="IPR032710">
    <property type="entry name" value="NTF2-like_dom_sf"/>
</dbReference>
<feature type="domain" description="SnoaL-like" evidence="2">
    <location>
        <begin position="65"/>
        <end position="173"/>
    </location>
</feature>
<evidence type="ECO:0000256" key="1">
    <source>
        <dbReference type="SAM" id="SignalP"/>
    </source>
</evidence>
<protein>
    <submittedName>
        <fullName evidence="3">Nuclear transport factor 2 family protein</fullName>
    </submittedName>
</protein>
<evidence type="ECO:0000313" key="4">
    <source>
        <dbReference type="Proteomes" id="UP000253742"/>
    </source>
</evidence>
<dbReference type="Gene3D" id="3.10.450.50">
    <property type="match status" value="1"/>
</dbReference>
<feature type="chain" id="PRO_5038665634" evidence="1">
    <location>
        <begin position="22"/>
        <end position="191"/>
    </location>
</feature>
<sequence length="191" mass="20457">MSSRPAFLRRMLIPAALLSLAVPLGLSQGGASPKSEPVAVAADVAADKPGRPGGYESAREAALALFDARGAGESPEKLAKRFDQNVDFYIQGDTSAVPWIGRKVGRSGAAEHFRQLMQAVEIRDFKIDTTLGEGKRAMIVGTFQGTVLATGRSMGGEYAFDITIGRDGLITRYHLFEDTWAVSEAVNPSDR</sequence>
<evidence type="ECO:0000259" key="2">
    <source>
        <dbReference type="Pfam" id="PF12680"/>
    </source>
</evidence>
<dbReference type="EMBL" id="QQBH01000049">
    <property type="protein sequence ID" value="RDD84160.1"/>
    <property type="molecule type" value="Genomic_DNA"/>
</dbReference>
<reference evidence="3 4" key="1">
    <citation type="submission" date="2018-07" db="EMBL/GenBank/DDBJ databases">
        <title>Genome guided investigation of antibiotics producing actinomycetales strain isolated from a Macau mangrove ecosystem.</title>
        <authorList>
            <person name="Hu D."/>
        </authorList>
    </citation>
    <scope>NUCLEOTIDE SEQUENCE [LARGE SCALE GENOMIC DNA]</scope>
    <source>
        <strain evidence="3 4">2297</strain>
    </source>
</reference>